<keyword evidence="2" id="KW-1185">Reference proteome</keyword>
<dbReference type="SUPFAM" id="SSF54506">
    <property type="entry name" value="Diaminopimelate epimerase-like"/>
    <property type="match status" value="1"/>
</dbReference>
<dbReference type="InterPro" id="IPR003719">
    <property type="entry name" value="Phenazine_PhzF-like"/>
</dbReference>
<protein>
    <recommendedName>
        <fullName evidence="3">Phenazine biosynthesis-like domain-containing protein</fullName>
    </recommendedName>
</protein>
<dbReference type="Gene3D" id="3.10.310.10">
    <property type="entry name" value="Diaminopimelate Epimerase, Chain A, domain 1"/>
    <property type="match status" value="1"/>
</dbReference>
<dbReference type="AlphaFoldDB" id="A0A4U8UNA5"/>
<dbReference type="GO" id="GO:0003824">
    <property type="term" value="F:catalytic activity"/>
    <property type="evidence" value="ECO:0007669"/>
    <property type="project" value="InterPro"/>
</dbReference>
<dbReference type="Pfam" id="PF02567">
    <property type="entry name" value="PhzC-PhzF"/>
    <property type="match status" value="1"/>
</dbReference>
<dbReference type="STRING" id="34508.A0A4U8UNA5"/>
<evidence type="ECO:0000313" key="1">
    <source>
        <dbReference type="EMBL" id="TMS34416.1"/>
    </source>
</evidence>
<gene>
    <name evidence="1" type="ORF">L596_002013</name>
</gene>
<proteinExistence type="predicted"/>
<reference evidence="1 2" key="2">
    <citation type="journal article" date="2019" name="G3 (Bethesda)">
        <title>Hybrid Assembly of the Genome of the Entomopathogenic Nematode Steinernema carpocapsae Identifies the X-Chromosome.</title>
        <authorList>
            <person name="Serra L."/>
            <person name="Macchietto M."/>
            <person name="Macias-Munoz A."/>
            <person name="McGill C.J."/>
            <person name="Rodriguez I.M."/>
            <person name="Rodriguez B."/>
            <person name="Murad R."/>
            <person name="Mortazavi A."/>
        </authorList>
    </citation>
    <scope>NUCLEOTIDE SEQUENCE [LARGE SCALE GENOMIC DNA]</scope>
    <source>
        <strain evidence="1 2">ALL</strain>
    </source>
</reference>
<accession>A0A4U8UNA5</accession>
<reference evidence="1 2" key="1">
    <citation type="journal article" date="2015" name="Genome Biol.">
        <title>Comparative genomics of Steinernema reveals deeply conserved gene regulatory networks.</title>
        <authorList>
            <person name="Dillman A.R."/>
            <person name="Macchietto M."/>
            <person name="Porter C.F."/>
            <person name="Rogers A."/>
            <person name="Williams B."/>
            <person name="Antoshechkin I."/>
            <person name="Lee M.M."/>
            <person name="Goodwin Z."/>
            <person name="Lu X."/>
            <person name="Lewis E.E."/>
            <person name="Goodrich-Blair H."/>
            <person name="Stock S.P."/>
            <person name="Adams B.J."/>
            <person name="Sternberg P.W."/>
            <person name="Mortazavi A."/>
        </authorList>
    </citation>
    <scope>NUCLEOTIDE SEQUENCE [LARGE SCALE GENOMIC DNA]</scope>
    <source>
        <strain evidence="1 2">ALL</strain>
    </source>
</reference>
<dbReference type="OrthoDB" id="10066922at2759"/>
<evidence type="ECO:0000313" key="2">
    <source>
        <dbReference type="Proteomes" id="UP000298663"/>
    </source>
</evidence>
<dbReference type="Proteomes" id="UP000298663">
    <property type="component" value="Unassembled WGS sequence"/>
</dbReference>
<name>A0A4U8UNA5_STECR</name>
<sequence>MTTPVFIVDAFTDEKFGGNPAAVCLSNKKLSDKQYQKIAVESPKLSTRCHSNLEISRMILDLTCAGLLRRPRFLCVVTPLWPPLMCFSTMLKMCTKRFSSRLFLVRSPWRKRPLASTRSISPFST</sequence>
<evidence type="ECO:0008006" key="3">
    <source>
        <dbReference type="Google" id="ProtNLM"/>
    </source>
</evidence>
<organism evidence="1 2">
    <name type="scientific">Steinernema carpocapsae</name>
    <name type="common">Entomopathogenic nematode</name>
    <dbReference type="NCBI Taxonomy" id="34508"/>
    <lineage>
        <taxon>Eukaryota</taxon>
        <taxon>Metazoa</taxon>
        <taxon>Ecdysozoa</taxon>
        <taxon>Nematoda</taxon>
        <taxon>Chromadorea</taxon>
        <taxon>Rhabditida</taxon>
        <taxon>Tylenchina</taxon>
        <taxon>Panagrolaimomorpha</taxon>
        <taxon>Strongyloidoidea</taxon>
        <taxon>Steinernematidae</taxon>
        <taxon>Steinernema</taxon>
    </lineage>
</organism>
<dbReference type="EMBL" id="AZBU02000001">
    <property type="protein sequence ID" value="TMS34416.1"/>
    <property type="molecule type" value="Genomic_DNA"/>
</dbReference>
<comment type="caution">
    <text evidence="1">The sequence shown here is derived from an EMBL/GenBank/DDBJ whole genome shotgun (WGS) entry which is preliminary data.</text>
</comment>